<gene>
    <name evidence="2" type="ORF">GCK32_002942</name>
</gene>
<evidence type="ECO:0000256" key="1">
    <source>
        <dbReference type="SAM" id="MobiDB-lite"/>
    </source>
</evidence>
<dbReference type="EMBL" id="WIXE01015585">
    <property type="protein sequence ID" value="KAK5973366.1"/>
    <property type="molecule type" value="Genomic_DNA"/>
</dbReference>
<dbReference type="PANTHER" id="PTHR38627">
    <property type="entry name" value="GA BINDING AND ACTIVATING AND SPK (SPK) DOMAIN CONTAINING-RELATED"/>
    <property type="match status" value="1"/>
</dbReference>
<evidence type="ECO:0000313" key="3">
    <source>
        <dbReference type="Proteomes" id="UP001331761"/>
    </source>
</evidence>
<accession>A0AAN8IH28</accession>
<feature type="region of interest" description="Disordered" evidence="1">
    <location>
        <begin position="202"/>
        <end position="255"/>
    </location>
</feature>
<comment type="caution">
    <text evidence="2">The sequence shown here is derived from an EMBL/GenBank/DDBJ whole genome shotgun (WGS) entry which is preliminary data.</text>
</comment>
<dbReference type="PANTHER" id="PTHR38627:SF2">
    <property type="entry name" value="DOUBLE-STRAND TELOMERIC DNA-BINDING PROTEINS 1-RELATED"/>
    <property type="match status" value="1"/>
</dbReference>
<reference evidence="2 3" key="1">
    <citation type="submission" date="2019-10" db="EMBL/GenBank/DDBJ databases">
        <title>Assembly and Annotation for the nematode Trichostrongylus colubriformis.</title>
        <authorList>
            <person name="Martin J."/>
        </authorList>
    </citation>
    <scope>NUCLEOTIDE SEQUENCE [LARGE SCALE GENOMIC DNA]</scope>
    <source>
        <strain evidence="2">G859</strain>
        <tissue evidence="2">Whole worm</tissue>
    </source>
</reference>
<dbReference type="AlphaFoldDB" id="A0AAN8IH28"/>
<evidence type="ECO:0000313" key="2">
    <source>
        <dbReference type="EMBL" id="KAK5973366.1"/>
    </source>
</evidence>
<protein>
    <recommendedName>
        <fullName evidence="4">SPK domain-containing protein</fullName>
    </recommendedName>
</protein>
<proteinExistence type="predicted"/>
<evidence type="ECO:0008006" key="4">
    <source>
        <dbReference type="Google" id="ProtNLM"/>
    </source>
</evidence>
<feature type="region of interest" description="Disordered" evidence="1">
    <location>
        <begin position="136"/>
        <end position="178"/>
    </location>
</feature>
<keyword evidence="3" id="KW-1185">Reference proteome</keyword>
<dbReference type="Proteomes" id="UP001331761">
    <property type="component" value="Unassembled WGS sequence"/>
</dbReference>
<organism evidence="2 3">
    <name type="scientific">Trichostrongylus colubriformis</name>
    <name type="common">Black scour worm</name>
    <dbReference type="NCBI Taxonomy" id="6319"/>
    <lineage>
        <taxon>Eukaryota</taxon>
        <taxon>Metazoa</taxon>
        <taxon>Ecdysozoa</taxon>
        <taxon>Nematoda</taxon>
        <taxon>Chromadorea</taxon>
        <taxon>Rhabditida</taxon>
        <taxon>Rhabditina</taxon>
        <taxon>Rhabditomorpha</taxon>
        <taxon>Strongyloidea</taxon>
        <taxon>Trichostrongylidae</taxon>
        <taxon>Trichostrongylus</taxon>
    </lineage>
</organism>
<name>A0AAN8IH28_TRICO</name>
<dbReference type="InterPro" id="IPR053367">
    <property type="entry name" value="G-alpha_activating_GEF"/>
</dbReference>
<feature type="compositionally biased region" description="Basic and acidic residues" evidence="1">
    <location>
        <begin position="160"/>
        <end position="170"/>
    </location>
</feature>
<sequence length="518" mass="59185">MMSYFVILLVQMKGRKRAAYTKKDETEMWCFVYDKLKIAATAEPKGLLMWEDYVSERNCSRSPHSLNTHFRRHMINSLHNADLDCQEMMFLYRRLRLKMDSVVKAALELKFSVSIELNENAYVKTFKKVVRAVNQREKADGDSAQNTVSLTGRLRGALHISDERSSDSPPRKRSSLNYTQEIENLHVNSRYQVRYGRPPFQVVDEDFNSSNDELPLTQPSSSTANVSDQPRAPESTDQNQQSYAKETSSRASRDQFSLLEEQVSESSDHVRVTTARECTPNATRVAVAINDAADRNPGNPPVDQIYVSETSESCEVAYQRLYKAITNPSSQLVDSDDSEQFQRTTSEWQARMEQMLNQYGISGAHAESYLNALHEAQKNLLGRNHAEYSKLLCALEKCMEKKLQVLKHRLKPIADRPLCVASTSNVPTRSINLMHTDSSKVPLTVRERKTFELLSPLVPHYRLVTNEQVVDRMIRFEGLAARMPEKYGHYMLKAREAAKERVHRAKGRSPASIPHEMT</sequence>
<feature type="compositionally biased region" description="Polar residues" evidence="1">
    <location>
        <begin position="235"/>
        <end position="246"/>
    </location>
</feature>
<feature type="compositionally biased region" description="Polar residues" evidence="1">
    <location>
        <begin position="208"/>
        <end position="228"/>
    </location>
</feature>